<evidence type="ECO:0000313" key="4">
    <source>
        <dbReference type="EMBL" id="MBD1373517.1"/>
    </source>
</evidence>
<evidence type="ECO:0000313" key="5">
    <source>
        <dbReference type="Proteomes" id="UP000661691"/>
    </source>
</evidence>
<dbReference type="GO" id="GO:0046872">
    <property type="term" value="F:metal ion binding"/>
    <property type="evidence" value="ECO:0007669"/>
    <property type="project" value="UniProtKB-KW"/>
</dbReference>
<dbReference type="PANTHER" id="PTHR37302:SF3">
    <property type="entry name" value="DAMAGE-INDUCIBLE PROTEIN DINB"/>
    <property type="match status" value="1"/>
</dbReference>
<dbReference type="SUPFAM" id="SSF109854">
    <property type="entry name" value="DinB/YfiT-like putative metalloenzymes"/>
    <property type="match status" value="1"/>
</dbReference>
<dbReference type="RefSeq" id="WP_191141016.1">
    <property type="nucleotide sequence ID" value="NZ_JACXAG020000012.1"/>
</dbReference>
<proteinExistence type="inferred from homology"/>
<keyword evidence="2 3" id="KW-0479">Metal-binding</keyword>
<dbReference type="PANTHER" id="PTHR37302">
    <property type="entry name" value="SLR1116 PROTEIN"/>
    <property type="match status" value="1"/>
</dbReference>
<comment type="caution">
    <text evidence="4">The sequence shown here is derived from an EMBL/GenBank/DDBJ whole genome shotgun (WGS) entry which is preliminary data.</text>
</comment>
<keyword evidence="5" id="KW-1185">Reference proteome</keyword>
<comment type="similarity">
    <text evidence="1">Belongs to the DinB family.</text>
</comment>
<evidence type="ECO:0000256" key="3">
    <source>
        <dbReference type="PIRSR" id="PIRSR607837-1"/>
    </source>
</evidence>
<gene>
    <name evidence="4" type="ORF">IC620_14275</name>
</gene>
<evidence type="ECO:0000256" key="1">
    <source>
        <dbReference type="ARBA" id="ARBA00008635"/>
    </source>
</evidence>
<feature type="binding site" evidence="3">
    <location>
        <position position="44"/>
    </location>
    <ligand>
        <name>a divalent metal cation</name>
        <dbReference type="ChEBI" id="CHEBI:60240"/>
    </ligand>
</feature>
<feature type="binding site" evidence="3">
    <location>
        <position position="127"/>
    </location>
    <ligand>
        <name>a divalent metal cation</name>
        <dbReference type="ChEBI" id="CHEBI:60240"/>
    </ligand>
</feature>
<sequence length="161" mass="19334">MLPLFHYNWQIRDEWLKWCEQFDQEELLKKRVGGMQSILHTLFHIIDVEYSWIGAIIGEEEEGPQFSDYQALESVKELSFRYRKVLEPMLEQKLPKLLRGEVKPAWSIETYSNEEVMYHVLTHEIHHMGQLAVWARELNIKPISVNFIDRNLIHLRPHIRV</sequence>
<name>A0A926RV84_9BACL</name>
<dbReference type="InterPro" id="IPR007837">
    <property type="entry name" value="DinB"/>
</dbReference>
<dbReference type="InterPro" id="IPR034660">
    <property type="entry name" value="DinB/YfiT-like"/>
</dbReference>
<reference evidence="4" key="1">
    <citation type="submission" date="2020-09" db="EMBL/GenBank/DDBJ databases">
        <title>A novel bacterium of genus Hazenella, isolated from South China Sea.</title>
        <authorList>
            <person name="Huang H."/>
            <person name="Mo K."/>
            <person name="Hu Y."/>
        </authorList>
    </citation>
    <scope>NUCLEOTIDE SEQUENCE</scope>
    <source>
        <strain evidence="4">IB182357</strain>
    </source>
</reference>
<dbReference type="Proteomes" id="UP000661691">
    <property type="component" value="Unassembled WGS sequence"/>
</dbReference>
<evidence type="ECO:0000256" key="2">
    <source>
        <dbReference type="ARBA" id="ARBA00022723"/>
    </source>
</evidence>
<feature type="binding site" evidence="3">
    <location>
        <position position="123"/>
    </location>
    <ligand>
        <name>a divalent metal cation</name>
        <dbReference type="ChEBI" id="CHEBI:60240"/>
    </ligand>
</feature>
<dbReference type="Gene3D" id="1.20.120.450">
    <property type="entry name" value="dinb family like domain"/>
    <property type="match status" value="1"/>
</dbReference>
<dbReference type="Pfam" id="PF05163">
    <property type="entry name" value="DinB"/>
    <property type="match status" value="1"/>
</dbReference>
<organism evidence="4 5">
    <name type="scientific">Polycladospora coralii</name>
    <dbReference type="NCBI Taxonomy" id="2771432"/>
    <lineage>
        <taxon>Bacteria</taxon>
        <taxon>Bacillati</taxon>
        <taxon>Bacillota</taxon>
        <taxon>Bacilli</taxon>
        <taxon>Bacillales</taxon>
        <taxon>Thermoactinomycetaceae</taxon>
        <taxon>Polycladospora</taxon>
    </lineage>
</organism>
<protein>
    <submittedName>
        <fullName evidence="4">DinB family protein</fullName>
    </submittedName>
</protein>
<dbReference type="EMBL" id="JACXAH010000027">
    <property type="protein sequence ID" value="MBD1373517.1"/>
    <property type="molecule type" value="Genomic_DNA"/>
</dbReference>
<accession>A0A926RV84</accession>
<dbReference type="AlphaFoldDB" id="A0A926RV84"/>